<dbReference type="EMBL" id="QOUX01000026">
    <property type="protein sequence ID" value="RXJ02211.1"/>
    <property type="molecule type" value="Genomic_DNA"/>
</dbReference>
<accession>A0A4Q0VU50</accession>
<proteinExistence type="predicted"/>
<name>A0A4Q0VU50_9BACI</name>
<comment type="caution">
    <text evidence="1">The sequence shown here is derived from an EMBL/GenBank/DDBJ whole genome shotgun (WGS) entry which is preliminary data.</text>
</comment>
<evidence type="ECO:0008006" key="3">
    <source>
        <dbReference type="Google" id="ProtNLM"/>
    </source>
</evidence>
<organism evidence="1 2">
    <name type="scientific">Anaerobacillus alkaliphilus</name>
    <dbReference type="NCBI Taxonomy" id="1548597"/>
    <lineage>
        <taxon>Bacteria</taxon>
        <taxon>Bacillati</taxon>
        <taxon>Bacillota</taxon>
        <taxon>Bacilli</taxon>
        <taxon>Bacillales</taxon>
        <taxon>Bacillaceae</taxon>
        <taxon>Anaerobacillus</taxon>
    </lineage>
</organism>
<dbReference type="AlphaFoldDB" id="A0A4Q0VU50"/>
<dbReference type="OrthoDB" id="1808292at2"/>
<keyword evidence="2" id="KW-1185">Reference proteome</keyword>
<sequence length="160" mass="19013">MRHKRQIKLNEEYTPLPSYEGDEFFPNGIFNFNISRITEHIHDGTLKVEKETIDVGSWFETHYHASVNEEHLPTVDVNKPVIQAEVQPGEFNIIDGNHRMEKAYRDGVTNIQSYKLRGEQLLPYFMKKQGYTAFVEYWNSKLKEDERNKKLKENMLSYRE</sequence>
<protein>
    <recommendedName>
        <fullName evidence="3">ParB/Sulfiredoxin domain-containing protein</fullName>
    </recommendedName>
</protein>
<dbReference type="Proteomes" id="UP000290649">
    <property type="component" value="Unassembled WGS sequence"/>
</dbReference>
<gene>
    <name evidence="1" type="ORF">DS745_07425</name>
</gene>
<reference evidence="1 2" key="1">
    <citation type="journal article" date="2019" name="Int. J. Syst. Evol. Microbiol.">
        <title>Anaerobacillus alkaliphilus sp. nov., a novel alkaliphilic and moderately halophilic bacterium.</title>
        <authorList>
            <person name="Borsodi A.K."/>
            <person name="Aszalos J.M."/>
            <person name="Bihari P."/>
            <person name="Nagy I."/>
            <person name="Schumann P."/>
            <person name="Sproer C."/>
            <person name="Kovacs A.L."/>
            <person name="Boka K."/>
            <person name="Dobosy P."/>
            <person name="Ovari M."/>
            <person name="Szili-Kovacs T."/>
            <person name="Toth E."/>
        </authorList>
    </citation>
    <scope>NUCLEOTIDE SEQUENCE [LARGE SCALE GENOMIC DNA]</scope>
    <source>
        <strain evidence="1 2">B16-10</strain>
    </source>
</reference>
<dbReference type="RefSeq" id="WP_129077624.1">
    <property type="nucleotide sequence ID" value="NZ_QOUX01000026.1"/>
</dbReference>
<evidence type="ECO:0000313" key="2">
    <source>
        <dbReference type="Proteomes" id="UP000290649"/>
    </source>
</evidence>
<evidence type="ECO:0000313" key="1">
    <source>
        <dbReference type="EMBL" id="RXJ02211.1"/>
    </source>
</evidence>